<dbReference type="InterPro" id="IPR028933">
    <property type="entry name" value="Lebercilin_dom"/>
</dbReference>
<feature type="domain" description="Lebercilin" evidence="5">
    <location>
        <begin position="103"/>
        <end position="295"/>
    </location>
</feature>
<comment type="caution">
    <text evidence="6">The sequence shown here is derived from an EMBL/GenBank/DDBJ whole genome shotgun (WGS) entry which is preliminary data.</text>
</comment>
<evidence type="ECO:0000259" key="5">
    <source>
        <dbReference type="Pfam" id="PF15619"/>
    </source>
</evidence>
<evidence type="ECO:0000256" key="2">
    <source>
        <dbReference type="ARBA" id="ARBA00023054"/>
    </source>
</evidence>
<reference evidence="6 7" key="1">
    <citation type="journal article" date="2024" name="G3 (Bethesda)">
        <title>A hybrid genome assembly of the endangered aye-aye (Daubentonia madagascariensis).</title>
        <authorList>
            <person name="Versoza C.J."/>
            <person name="Pfeifer S.P."/>
        </authorList>
    </citation>
    <scope>NUCLEOTIDE SEQUENCE [LARGE SCALE GENOMIC DNA]</scope>
    <source>
        <strain evidence="6">6821</strain>
    </source>
</reference>
<comment type="similarity">
    <text evidence="1">Belongs to the LCA5 family.</text>
</comment>
<dbReference type="EMBL" id="JBFSEQ010000002">
    <property type="protein sequence ID" value="KAL2792159.1"/>
    <property type="molecule type" value="Genomic_DNA"/>
</dbReference>
<evidence type="ECO:0000313" key="6">
    <source>
        <dbReference type="EMBL" id="KAL2792158.1"/>
    </source>
</evidence>
<accession>A0ABD2F1N3</accession>
<evidence type="ECO:0000256" key="3">
    <source>
        <dbReference type="SAM" id="Coils"/>
    </source>
</evidence>
<gene>
    <name evidence="6" type="ORF">WCI35_007495</name>
</gene>
<feature type="coiled-coil region" evidence="3">
    <location>
        <begin position="108"/>
        <end position="298"/>
    </location>
</feature>
<dbReference type="EMBL" id="JBFSEQ010000002">
    <property type="protein sequence ID" value="KAL2792158.1"/>
    <property type="molecule type" value="Genomic_DNA"/>
</dbReference>
<sequence length="701" mass="81202">MGEKARSPDTDQERKAGKQHYSYYSSDFGTTPQSSGRSSLVDSSSPTSIREKNPKRQTSDSQVCHQAPRKPSPKGLPNRKGVRVGFRSQSLNREPLRKDTDFVSKRVLSARLLKINELQNEVSELQVKLAELLKENKSLKRLQYRQEKALNKYEDAENEISQLIIRHNNEITALKERLRKSQEKERATEKRVKDTESELFRTKFSLQKLKKISEARHLPERDDLAKKLVSAELKLDDTERRIKELSKNLELSTNSFQRQLLAERKRAYEAHDENKLLQKELQQLYHKLKEKERELDIKNIYSNRLPKCSPKKEKELTSRKNAACQSDFTDLCTKGVQTIEDLEVEGFPITPQTIMYYENKWEEPEHLTLDLEPQERDKHGEAGMLNLIVEREEKFVKDQGLHIVKQEVEKLEDEWEREELDKKQKEKTSLLEKEEKPELETGRYQMEMYQIQNIDKLQEEEEERLKREMLLAKLNEISREVQDSRNLKCPPLPLLPDLESKLYSPERSPKTYMFLESSERLFNGHHLQDTHFLTPKGEGQNPGNTRSPASPNEFVFGSYVPSFAKTSEKSNLFSHKSGVLDFQRNSMEKLSKDSVDLITRKEKKANLMEQLFGASGGSSTISSKSSDPNSLAASKGDFDPLNFLPGDKSSRGRDHDEDEDFFLSEGRSFNPNRHRLKHANNKPAVKAVDSVEDEIEEVALR</sequence>
<evidence type="ECO:0000313" key="7">
    <source>
        <dbReference type="Proteomes" id="UP001610411"/>
    </source>
</evidence>
<keyword evidence="7" id="KW-1185">Reference proteome</keyword>
<dbReference type="AlphaFoldDB" id="A0ABD2F1N3"/>
<evidence type="ECO:0000256" key="4">
    <source>
        <dbReference type="SAM" id="MobiDB-lite"/>
    </source>
</evidence>
<feature type="compositionally biased region" description="Basic and acidic residues" evidence="4">
    <location>
        <begin position="419"/>
        <end position="439"/>
    </location>
</feature>
<feature type="region of interest" description="Disordered" evidence="4">
    <location>
        <begin position="532"/>
        <end position="552"/>
    </location>
</feature>
<feature type="compositionally biased region" description="Basic and acidic residues" evidence="4">
    <location>
        <begin position="49"/>
        <end position="58"/>
    </location>
</feature>
<feature type="compositionally biased region" description="Polar residues" evidence="4">
    <location>
        <begin position="541"/>
        <end position="550"/>
    </location>
</feature>
<dbReference type="Proteomes" id="UP001610411">
    <property type="component" value="Unassembled WGS sequence"/>
</dbReference>
<feature type="region of interest" description="Disordered" evidence="4">
    <location>
        <begin position="614"/>
        <end position="683"/>
    </location>
</feature>
<keyword evidence="2 3" id="KW-0175">Coiled coil</keyword>
<dbReference type="InterPro" id="IPR026188">
    <property type="entry name" value="Lebercilin-like"/>
</dbReference>
<evidence type="ECO:0000256" key="1">
    <source>
        <dbReference type="ARBA" id="ARBA00010229"/>
    </source>
</evidence>
<feature type="region of interest" description="Disordered" evidence="4">
    <location>
        <begin position="417"/>
        <end position="439"/>
    </location>
</feature>
<feature type="region of interest" description="Disordered" evidence="4">
    <location>
        <begin position="1"/>
        <end position="91"/>
    </location>
</feature>
<feature type="compositionally biased region" description="Low complexity" evidence="4">
    <location>
        <begin position="617"/>
        <end position="630"/>
    </location>
</feature>
<dbReference type="PANTHER" id="PTHR16650:SF10">
    <property type="entry name" value="LEBERCILIN"/>
    <property type="match status" value="1"/>
</dbReference>
<dbReference type="PANTHER" id="PTHR16650">
    <property type="entry name" value="C21ORF13-RELATED"/>
    <property type="match status" value="1"/>
</dbReference>
<feature type="compositionally biased region" description="Polar residues" evidence="4">
    <location>
        <begin position="22"/>
        <end position="33"/>
    </location>
</feature>
<organism evidence="6 7">
    <name type="scientific">Daubentonia madagascariensis</name>
    <name type="common">Aye-aye</name>
    <name type="synonym">Sciurus madagascariensis</name>
    <dbReference type="NCBI Taxonomy" id="31869"/>
    <lineage>
        <taxon>Eukaryota</taxon>
        <taxon>Metazoa</taxon>
        <taxon>Chordata</taxon>
        <taxon>Craniata</taxon>
        <taxon>Vertebrata</taxon>
        <taxon>Euteleostomi</taxon>
        <taxon>Mammalia</taxon>
        <taxon>Eutheria</taxon>
        <taxon>Euarchontoglires</taxon>
        <taxon>Primates</taxon>
        <taxon>Strepsirrhini</taxon>
        <taxon>Chiromyiformes</taxon>
        <taxon>Daubentoniidae</taxon>
        <taxon>Daubentonia</taxon>
    </lineage>
</organism>
<name>A0ABD2F1N3_DAUMA</name>
<protein>
    <submittedName>
        <fullName evidence="6">Lebercilin</fullName>
    </submittedName>
</protein>
<dbReference type="Pfam" id="PF15619">
    <property type="entry name" value="Lebercilin"/>
    <property type="match status" value="1"/>
</dbReference>
<proteinExistence type="inferred from homology"/>
<feature type="compositionally biased region" description="Low complexity" evidence="4">
    <location>
        <begin position="34"/>
        <end position="45"/>
    </location>
</feature>
<feature type="compositionally biased region" description="Basic and acidic residues" evidence="4">
    <location>
        <begin position="1"/>
        <end position="16"/>
    </location>
</feature>